<dbReference type="Proteomes" id="UP000662747">
    <property type="component" value="Chromosome"/>
</dbReference>
<protein>
    <recommendedName>
        <fullName evidence="4">Lipoprotein</fullName>
    </recommendedName>
</protein>
<evidence type="ECO:0008006" key="4">
    <source>
        <dbReference type="Google" id="ProtNLM"/>
    </source>
</evidence>
<name>A0ABX7P7K1_9BACT</name>
<feature type="chain" id="PRO_5046641178" description="Lipoprotein" evidence="1">
    <location>
        <begin position="24"/>
        <end position="205"/>
    </location>
</feature>
<sequence length="205" mass="21058">MGMFKRGVYLCAAIALTACGGQAPESQQEPGAELATQEAGLTGGTSQGCAFNIFYVQRPGVLPPVYDIRLNRAASDTCAWGQASLLLGSSTNFSPRISLAANDLGVAVSWVYKNSPSGSSPSVLALRHVDPGTMTVVRSEGLSAGMFGSGSIYTGDLNILTDGTTVTVTGTKSAAISGETGSGSNYVATYADFFTSTTPRTVVAY</sequence>
<dbReference type="RefSeq" id="WP_206728011.1">
    <property type="nucleotide sequence ID" value="NZ_CP071090.1"/>
</dbReference>
<organism evidence="2 3">
    <name type="scientific">Pyxidicoccus parkwayensis</name>
    <dbReference type="NCBI Taxonomy" id="2813578"/>
    <lineage>
        <taxon>Bacteria</taxon>
        <taxon>Pseudomonadati</taxon>
        <taxon>Myxococcota</taxon>
        <taxon>Myxococcia</taxon>
        <taxon>Myxococcales</taxon>
        <taxon>Cystobacterineae</taxon>
        <taxon>Myxococcaceae</taxon>
        <taxon>Pyxidicoccus</taxon>
    </lineage>
</organism>
<evidence type="ECO:0000313" key="2">
    <source>
        <dbReference type="EMBL" id="QSQ26464.1"/>
    </source>
</evidence>
<dbReference type="PROSITE" id="PS51257">
    <property type="entry name" value="PROKAR_LIPOPROTEIN"/>
    <property type="match status" value="1"/>
</dbReference>
<dbReference type="EMBL" id="CP071090">
    <property type="protein sequence ID" value="QSQ26464.1"/>
    <property type="molecule type" value="Genomic_DNA"/>
</dbReference>
<accession>A0ABX7P7K1</accession>
<feature type="signal peptide" evidence="1">
    <location>
        <begin position="1"/>
        <end position="23"/>
    </location>
</feature>
<evidence type="ECO:0000313" key="3">
    <source>
        <dbReference type="Proteomes" id="UP000662747"/>
    </source>
</evidence>
<proteinExistence type="predicted"/>
<gene>
    <name evidence="2" type="ORF">JY651_16690</name>
</gene>
<keyword evidence="1" id="KW-0732">Signal</keyword>
<keyword evidence="3" id="KW-1185">Reference proteome</keyword>
<evidence type="ECO:0000256" key="1">
    <source>
        <dbReference type="SAM" id="SignalP"/>
    </source>
</evidence>
<reference evidence="2 3" key="1">
    <citation type="submission" date="2021-02" db="EMBL/GenBank/DDBJ databases">
        <title>De Novo genome assembly of isolated myxobacteria.</title>
        <authorList>
            <person name="Stevens D.C."/>
        </authorList>
    </citation>
    <scope>NUCLEOTIDE SEQUENCE [LARGE SCALE GENOMIC DNA]</scope>
    <source>
        <strain evidence="3">SCPEA02</strain>
    </source>
</reference>